<dbReference type="PANTHER" id="PTHR36840:SF1">
    <property type="entry name" value="BLL5714 PROTEIN"/>
    <property type="match status" value="1"/>
</dbReference>
<organism evidence="2 3">
    <name type="scientific">Pedococcus dokdonensis</name>
    <dbReference type="NCBI Taxonomy" id="443156"/>
    <lineage>
        <taxon>Bacteria</taxon>
        <taxon>Bacillati</taxon>
        <taxon>Actinomycetota</taxon>
        <taxon>Actinomycetes</taxon>
        <taxon>Micrococcales</taxon>
        <taxon>Intrasporangiaceae</taxon>
        <taxon>Pedococcus</taxon>
    </lineage>
</organism>
<dbReference type="Proteomes" id="UP000199077">
    <property type="component" value="Chromosome I"/>
</dbReference>
<sequence>MATTHRLSRMSGRSEDESHRTATPLELFFDLSFVLAISASSAELAHALAADHLITGLVGFAFTMFSIVWAWINFTWFASAYDTDDWLFRVTTMVQMVGVLVLAIGIPRLYASLEHGTHLDNGLMVAGYVIMRLAMVFQWLRAAKQDPARRAACLAYAKAIALAQVGWLVLIVVHTNPWQTFLLMVPLYVLELGGPFLAERRRGGTPWHPHHVAERHGLLAIIALGECLLGTIAALSVLVDEQDGLSVDVVVLGLAGTGLAFSMWWLYFTLPSGEVLDRRRTIGFRWGYGHIAVFMAIAGTGAGLHVAAYYLEGESKTGPVGVVLATAVPVAAFGLCLAALYAVLVGLDPAALRNGLAALALLALAVALAAAGVGVPWCLLVVMLAPVPTIISDERGVARRREAALARLAEQP</sequence>
<feature type="transmembrane region" description="Helical" evidence="1">
    <location>
        <begin position="288"/>
        <end position="310"/>
    </location>
</feature>
<feature type="transmembrane region" description="Helical" evidence="1">
    <location>
        <begin position="86"/>
        <end position="110"/>
    </location>
</feature>
<feature type="transmembrane region" description="Helical" evidence="1">
    <location>
        <begin position="245"/>
        <end position="267"/>
    </location>
</feature>
<dbReference type="EMBL" id="LT629711">
    <property type="protein sequence ID" value="SDP09294.1"/>
    <property type="molecule type" value="Genomic_DNA"/>
</dbReference>
<evidence type="ECO:0000313" key="2">
    <source>
        <dbReference type="EMBL" id="SDP09294.1"/>
    </source>
</evidence>
<proteinExistence type="predicted"/>
<keyword evidence="1" id="KW-0812">Transmembrane</keyword>
<evidence type="ECO:0000256" key="1">
    <source>
        <dbReference type="SAM" id="Phobius"/>
    </source>
</evidence>
<evidence type="ECO:0000313" key="3">
    <source>
        <dbReference type="Proteomes" id="UP000199077"/>
    </source>
</evidence>
<dbReference type="OrthoDB" id="7698234at2"/>
<dbReference type="PANTHER" id="PTHR36840">
    <property type="entry name" value="BLL5714 PROTEIN"/>
    <property type="match status" value="1"/>
</dbReference>
<keyword evidence="1" id="KW-0472">Membrane</keyword>
<dbReference type="RefSeq" id="WP_091783334.1">
    <property type="nucleotide sequence ID" value="NZ_LT629711.1"/>
</dbReference>
<reference evidence="3" key="1">
    <citation type="submission" date="2016-10" db="EMBL/GenBank/DDBJ databases">
        <authorList>
            <person name="Varghese N."/>
            <person name="Submissions S."/>
        </authorList>
    </citation>
    <scope>NUCLEOTIDE SEQUENCE [LARGE SCALE GENOMIC DNA]</scope>
    <source>
        <strain evidence="3">DSM 22329</strain>
    </source>
</reference>
<dbReference type="Pfam" id="PF06772">
    <property type="entry name" value="LtrA"/>
    <property type="match status" value="1"/>
</dbReference>
<protein>
    <submittedName>
        <fullName evidence="2">Low temperature requirement protein LtrA</fullName>
    </submittedName>
</protein>
<keyword evidence="1" id="KW-1133">Transmembrane helix</keyword>
<keyword evidence="3" id="KW-1185">Reference proteome</keyword>
<name>A0A1H0PW80_9MICO</name>
<gene>
    <name evidence="2" type="ORF">SAMN04489867_1397</name>
</gene>
<dbReference type="InterPro" id="IPR010640">
    <property type="entry name" value="Low_temperature_requirement_A"/>
</dbReference>
<feature type="transmembrane region" description="Helical" evidence="1">
    <location>
        <begin position="322"/>
        <end position="344"/>
    </location>
</feature>
<accession>A0A1H0PW80</accession>
<feature type="transmembrane region" description="Helical" evidence="1">
    <location>
        <begin position="53"/>
        <end position="74"/>
    </location>
</feature>
<feature type="transmembrane region" description="Helical" evidence="1">
    <location>
        <begin position="218"/>
        <end position="239"/>
    </location>
</feature>
<feature type="transmembrane region" description="Helical" evidence="1">
    <location>
        <begin position="122"/>
        <end position="140"/>
    </location>
</feature>
<feature type="transmembrane region" description="Helical" evidence="1">
    <location>
        <begin position="356"/>
        <end position="385"/>
    </location>
</feature>
<feature type="transmembrane region" description="Helical" evidence="1">
    <location>
        <begin position="178"/>
        <end position="198"/>
    </location>
</feature>
<dbReference type="AlphaFoldDB" id="A0A1H0PW80"/>
<feature type="transmembrane region" description="Helical" evidence="1">
    <location>
        <begin position="152"/>
        <end position="172"/>
    </location>
</feature>